<dbReference type="EMBL" id="OK330456">
    <property type="protein sequence ID" value="UDF60331.1"/>
    <property type="molecule type" value="Genomic_DNA"/>
</dbReference>
<organism evidence="1 2">
    <name type="scientific">Pseudomonas phage TehO</name>
    <dbReference type="NCBI Taxonomy" id="2880994"/>
    <lineage>
        <taxon>Viruses</taxon>
        <taxon>Duplodnaviria</taxon>
        <taxon>Heunggongvirae</taxon>
        <taxon>Uroviricota</taxon>
        <taxon>Caudoviricetes</taxon>
        <taxon>Jondennisvirinae</taxon>
        <taxon>Septimatrevirus</taxon>
        <taxon>Septimatrevirus tehO</taxon>
    </lineage>
</organism>
<protein>
    <submittedName>
        <fullName evidence="1">Uncharacterized protein</fullName>
    </submittedName>
</protein>
<name>A0ABY3P9I8_9CAUD</name>
<evidence type="ECO:0000313" key="1">
    <source>
        <dbReference type="EMBL" id="UDF60331.1"/>
    </source>
</evidence>
<sequence length="60" mass="6920">MKILLQTSPNVGTFQHEFESIMLLIGWQKGALAISECGSYYLNEDVSRHWQAFLFNKNDV</sequence>
<keyword evidence="2" id="KW-1185">Reference proteome</keyword>
<accession>A0ABY3P9I8</accession>
<proteinExistence type="predicted"/>
<dbReference type="Proteomes" id="UP000827604">
    <property type="component" value="Segment"/>
</dbReference>
<gene>
    <name evidence="1" type="ORF">TehO_004</name>
</gene>
<reference evidence="1 2" key="1">
    <citation type="journal article" date="2021" name="Microbiol. Resour. Announc.">
        <title>Complete Genome Sequences of Bacteriophages Kaya, Guyu, Kopi, and TehO, Which Target Clinical Strains of Pseudomonas aeruginosa.</title>
        <authorList>
            <person name="Loh B."/>
            <person name="Wang X."/>
            <person name="Hua X."/>
            <person name="Luo J."/>
            <person name="Wen T."/>
            <person name="Zhang L."/>
            <person name="Ma L."/>
            <person name="Manohar P."/>
            <person name="Nachimuthu R."/>
            <person name="Grainge I."/>
            <person name="Yu Y."/>
            <person name="Leptihn S."/>
        </authorList>
    </citation>
    <scope>NUCLEOTIDE SEQUENCE [LARGE SCALE GENOMIC DNA]</scope>
</reference>
<evidence type="ECO:0000313" key="2">
    <source>
        <dbReference type="Proteomes" id="UP000827604"/>
    </source>
</evidence>